<feature type="signal peptide" evidence="1">
    <location>
        <begin position="1"/>
        <end position="23"/>
    </location>
</feature>
<evidence type="ECO:0000313" key="2">
    <source>
        <dbReference type="EMBL" id="PSR85669.1"/>
    </source>
</evidence>
<keyword evidence="3" id="KW-1185">Reference proteome</keyword>
<keyword evidence="1" id="KW-0732">Signal</keyword>
<evidence type="ECO:0000313" key="3">
    <source>
        <dbReference type="Proteomes" id="UP000241462"/>
    </source>
</evidence>
<dbReference type="STRING" id="2025994.A0A2T3A8B7"/>
<name>A0A2T3A8B7_9PEZI</name>
<organism evidence="2 3">
    <name type="scientific">Coniella lustricola</name>
    <dbReference type="NCBI Taxonomy" id="2025994"/>
    <lineage>
        <taxon>Eukaryota</taxon>
        <taxon>Fungi</taxon>
        <taxon>Dikarya</taxon>
        <taxon>Ascomycota</taxon>
        <taxon>Pezizomycotina</taxon>
        <taxon>Sordariomycetes</taxon>
        <taxon>Sordariomycetidae</taxon>
        <taxon>Diaporthales</taxon>
        <taxon>Schizoparmaceae</taxon>
        <taxon>Coniella</taxon>
    </lineage>
</organism>
<sequence length="232" mass="24154">MKSFTALDASLVLVLVAAGRSLAQSASSSTTTEPTATSTSATSTVSIPASCTAAVPASLQMTGFEWFNSTHNLDCSNPNYPAGSIVCWNTTTVCSPDDTTGCACTPYCYTGLAAPAYQPLGYGPPDTINITIDGETCYKQDPVGFRDYEIGEGHFDCGSAADQIGFYGDSNSDTGNIGTVYWNAIYSLGVGTCNGQVPRYEGSFPLDCTRDAGGNATCTAPVPITLPFVGWE</sequence>
<reference evidence="2 3" key="1">
    <citation type="journal article" date="2018" name="Mycol. Prog.">
        <title>Coniella lustricola, a new species from submerged detritus.</title>
        <authorList>
            <person name="Raudabaugh D.B."/>
            <person name="Iturriaga T."/>
            <person name="Carver A."/>
            <person name="Mondo S."/>
            <person name="Pangilinan J."/>
            <person name="Lipzen A."/>
            <person name="He G."/>
            <person name="Amirebrahimi M."/>
            <person name="Grigoriev I.V."/>
            <person name="Miller A.N."/>
        </authorList>
    </citation>
    <scope>NUCLEOTIDE SEQUENCE [LARGE SCALE GENOMIC DNA]</scope>
    <source>
        <strain evidence="2 3">B22-T-1</strain>
    </source>
</reference>
<dbReference type="Proteomes" id="UP000241462">
    <property type="component" value="Unassembled WGS sequence"/>
</dbReference>
<dbReference type="EMBL" id="KZ678439">
    <property type="protein sequence ID" value="PSR85669.1"/>
    <property type="molecule type" value="Genomic_DNA"/>
</dbReference>
<accession>A0A2T3A8B7</accession>
<evidence type="ECO:0000256" key="1">
    <source>
        <dbReference type="SAM" id="SignalP"/>
    </source>
</evidence>
<dbReference type="AlphaFoldDB" id="A0A2T3A8B7"/>
<proteinExistence type="predicted"/>
<protein>
    <submittedName>
        <fullName evidence="2">Uncharacterized protein</fullName>
    </submittedName>
</protein>
<dbReference type="InParanoid" id="A0A2T3A8B7"/>
<dbReference type="OrthoDB" id="3556996at2759"/>
<gene>
    <name evidence="2" type="ORF">BD289DRAFT_482574</name>
</gene>
<feature type="chain" id="PRO_5015772034" evidence="1">
    <location>
        <begin position="24"/>
        <end position="232"/>
    </location>
</feature>